<name>A0ABQ4CU82_9ACTN</name>
<keyword evidence="4" id="KW-0238">DNA-binding</keyword>
<comment type="similarity">
    <text evidence="1">Belongs to the sigma-70 factor family. ECF subfamily.</text>
</comment>
<evidence type="ECO:0000256" key="2">
    <source>
        <dbReference type="ARBA" id="ARBA00023015"/>
    </source>
</evidence>
<sequence length="168" mass="18371">MTVHDDPDLREVYHASVARLTAQIFGLTGDLAEAQDAVQEAFARALAKPAALRGVQYPEAWLRTVAVNVVRTRHRRRALFDRLARSGRLRAETVVPGMSPDHVMLVAALHRLPRAVREAVVLHYLADLPVAEVAATLGCSVEAVKTRLVRGRRALAAELGDREALSDA</sequence>
<keyword evidence="9" id="KW-1185">Reference proteome</keyword>
<evidence type="ECO:0000313" key="8">
    <source>
        <dbReference type="EMBL" id="GIF74407.1"/>
    </source>
</evidence>
<dbReference type="Gene3D" id="1.10.10.10">
    <property type="entry name" value="Winged helix-like DNA-binding domain superfamily/Winged helix DNA-binding domain"/>
    <property type="match status" value="1"/>
</dbReference>
<dbReference type="SUPFAM" id="SSF88659">
    <property type="entry name" value="Sigma3 and sigma4 domains of RNA polymerase sigma factors"/>
    <property type="match status" value="1"/>
</dbReference>
<dbReference type="SUPFAM" id="SSF88946">
    <property type="entry name" value="Sigma2 domain of RNA polymerase sigma factors"/>
    <property type="match status" value="1"/>
</dbReference>
<dbReference type="InterPro" id="IPR036388">
    <property type="entry name" value="WH-like_DNA-bd_sf"/>
</dbReference>
<dbReference type="PANTHER" id="PTHR43133">
    <property type="entry name" value="RNA POLYMERASE ECF-TYPE SIGMA FACTO"/>
    <property type="match status" value="1"/>
</dbReference>
<dbReference type="NCBIfam" id="TIGR02937">
    <property type="entry name" value="sigma70-ECF"/>
    <property type="match status" value="1"/>
</dbReference>
<evidence type="ECO:0000256" key="5">
    <source>
        <dbReference type="ARBA" id="ARBA00023163"/>
    </source>
</evidence>
<dbReference type="InterPro" id="IPR039425">
    <property type="entry name" value="RNA_pol_sigma-70-like"/>
</dbReference>
<protein>
    <submittedName>
        <fullName evidence="8">RNA polymerase sigma24 factor</fullName>
    </submittedName>
</protein>
<accession>A0ABQ4CU82</accession>
<dbReference type="Gene3D" id="1.10.1740.10">
    <property type="match status" value="1"/>
</dbReference>
<keyword evidence="2" id="KW-0805">Transcription regulation</keyword>
<dbReference type="InterPro" id="IPR014284">
    <property type="entry name" value="RNA_pol_sigma-70_dom"/>
</dbReference>
<dbReference type="InterPro" id="IPR013249">
    <property type="entry name" value="RNA_pol_sigma70_r4_t2"/>
</dbReference>
<evidence type="ECO:0000256" key="1">
    <source>
        <dbReference type="ARBA" id="ARBA00010641"/>
    </source>
</evidence>
<dbReference type="InterPro" id="IPR013325">
    <property type="entry name" value="RNA_pol_sigma_r2"/>
</dbReference>
<proteinExistence type="inferred from homology"/>
<feature type="domain" description="RNA polymerase sigma-70 region 2" evidence="6">
    <location>
        <begin position="18"/>
        <end position="78"/>
    </location>
</feature>
<reference evidence="8 9" key="1">
    <citation type="submission" date="2021-01" db="EMBL/GenBank/DDBJ databases">
        <title>Whole genome shotgun sequence of Asanoa siamensis NBRC 107932.</title>
        <authorList>
            <person name="Komaki H."/>
            <person name="Tamura T."/>
        </authorList>
    </citation>
    <scope>NUCLEOTIDE SEQUENCE [LARGE SCALE GENOMIC DNA]</scope>
    <source>
        <strain evidence="8 9">NBRC 107932</strain>
    </source>
</reference>
<comment type="caution">
    <text evidence="8">The sequence shown here is derived from an EMBL/GenBank/DDBJ whole genome shotgun (WGS) entry which is preliminary data.</text>
</comment>
<dbReference type="Pfam" id="PF04542">
    <property type="entry name" value="Sigma70_r2"/>
    <property type="match status" value="1"/>
</dbReference>
<keyword evidence="3" id="KW-0731">Sigma factor</keyword>
<dbReference type="EMBL" id="BONE01000030">
    <property type="protein sequence ID" value="GIF74407.1"/>
    <property type="molecule type" value="Genomic_DNA"/>
</dbReference>
<evidence type="ECO:0000259" key="6">
    <source>
        <dbReference type="Pfam" id="PF04542"/>
    </source>
</evidence>
<dbReference type="Pfam" id="PF08281">
    <property type="entry name" value="Sigma70_r4_2"/>
    <property type="match status" value="1"/>
</dbReference>
<evidence type="ECO:0000256" key="3">
    <source>
        <dbReference type="ARBA" id="ARBA00023082"/>
    </source>
</evidence>
<dbReference type="InterPro" id="IPR007627">
    <property type="entry name" value="RNA_pol_sigma70_r2"/>
</dbReference>
<organism evidence="8 9">
    <name type="scientific">Asanoa siamensis</name>
    <dbReference type="NCBI Taxonomy" id="926357"/>
    <lineage>
        <taxon>Bacteria</taxon>
        <taxon>Bacillati</taxon>
        <taxon>Actinomycetota</taxon>
        <taxon>Actinomycetes</taxon>
        <taxon>Micromonosporales</taxon>
        <taxon>Micromonosporaceae</taxon>
        <taxon>Asanoa</taxon>
    </lineage>
</organism>
<dbReference type="Proteomes" id="UP000604117">
    <property type="component" value="Unassembled WGS sequence"/>
</dbReference>
<dbReference type="CDD" id="cd06171">
    <property type="entry name" value="Sigma70_r4"/>
    <property type="match status" value="1"/>
</dbReference>
<feature type="domain" description="RNA polymerase sigma factor 70 region 4 type 2" evidence="7">
    <location>
        <begin position="104"/>
        <end position="155"/>
    </location>
</feature>
<evidence type="ECO:0000256" key="4">
    <source>
        <dbReference type="ARBA" id="ARBA00023125"/>
    </source>
</evidence>
<gene>
    <name evidence="8" type="ORF">Asi02nite_39250</name>
</gene>
<evidence type="ECO:0000313" key="9">
    <source>
        <dbReference type="Proteomes" id="UP000604117"/>
    </source>
</evidence>
<dbReference type="PANTHER" id="PTHR43133:SF50">
    <property type="entry name" value="ECF RNA POLYMERASE SIGMA FACTOR SIGM"/>
    <property type="match status" value="1"/>
</dbReference>
<keyword evidence="5" id="KW-0804">Transcription</keyword>
<evidence type="ECO:0000259" key="7">
    <source>
        <dbReference type="Pfam" id="PF08281"/>
    </source>
</evidence>
<dbReference type="InterPro" id="IPR013324">
    <property type="entry name" value="RNA_pol_sigma_r3/r4-like"/>
</dbReference>